<keyword evidence="1" id="KW-1133">Transmembrane helix</keyword>
<evidence type="ECO:0000256" key="1">
    <source>
        <dbReference type="SAM" id="Phobius"/>
    </source>
</evidence>
<dbReference type="RefSeq" id="WP_135281250.1">
    <property type="nucleotide sequence ID" value="NZ_SRIO01000004.1"/>
</dbReference>
<organism evidence="2 3">
    <name type="scientific">Candidatus Macondimonas diazotrophica</name>
    <dbReference type="NCBI Taxonomy" id="2305248"/>
    <lineage>
        <taxon>Bacteria</taxon>
        <taxon>Pseudomonadati</taxon>
        <taxon>Pseudomonadota</taxon>
        <taxon>Gammaproteobacteria</taxon>
        <taxon>Chromatiales</taxon>
        <taxon>Ectothiorhodospiraceae</taxon>
        <taxon>Candidatus Macondimonas</taxon>
    </lineage>
</organism>
<feature type="transmembrane region" description="Helical" evidence="1">
    <location>
        <begin position="15"/>
        <end position="43"/>
    </location>
</feature>
<keyword evidence="1" id="KW-0812">Transmembrane</keyword>
<proteinExistence type="predicted"/>
<sequence length="297" mass="31407">MQALARYSLSGPWQAVLVISLLGIGAWILFPLMYLSGALLALVAMQMGPGKASQVLLGGLVAQGIAGTVLMASPSVALALAAVIWVPIVALGGQVWNRASLPPALATVALLGLVAVMGFYLLHEDPGLWWQERLEHTMAVRAPDGLMPGGDEDLAALIGRVAAYLPGAFAGVWVMGLAAGLVLGRWLQSCLYRPGAFGIEFQAWRLGKRWSGVVAACLFVASWRTDLAINLLVPLTVVLSLPAFGLMHALLQGRAGAKIWLGLLYAALLLMPHLVVVLAVVALLDGWLDFRARAPKI</sequence>
<keyword evidence="3" id="KW-1185">Reference proteome</keyword>
<gene>
    <name evidence="2" type="ORF">E4680_04795</name>
</gene>
<evidence type="ECO:0000313" key="2">
    <source>
        <dbReference type="EMBL" id="TFZ83370.1"/>
    </source>
</evidence>
<evidence type="ECO:0008006" key="4">
    <source>
        <dbReference type="Google" id="ProtNLM"/>
    </source>
</evidence>
<feature type="transmembrane region" description="Helical" evidence="1">
    <location>
        <begin position="78"/>
        <end position="96"/>
    </location>
</feature>
<name>A0A4Z0FCA0_9GAMM</name>
<feature type="transmembrane region" description="Helical" evidence="1">
    <location>
        <begin position="231"/>
        <end position="251"/>
    </location>
</feature>
<protein>
    <recommendedName>
        <fullName evidence="4">DUF2232 domain-containing protein</fullName>
    </recommendedName>
</protein>
<dbReference type="InterPro" id="IPR023486">
    <property type="entry name" value="TFIIB_CS"/>
</dbReference>
<keyword evidence="1" id="KW-0472">Membrane</keyword>
<dbReference type="EMBL" id="SRIO01000004">
    <property type="protein sequence ID" value="TFZ83370.1"/>
    <property type="molecule type" value="Genomic_DNA"/>
</dbReference>
<reference evidence="2 3" key="1">
    <citation type="journal article" date="2019" name="ISME J.">
        <title>Candidatus Macondimonas diazotrophica, a novel gammaproteobacterial genus dominating crude-oil-contaminated coastal sediments.</title>
        <authorList>
            <person name="Karthikeyan S."/>
            <person name="Konstantinidis K."/>
        </authorList>
    </citation>
    <scope>NUCLEOTIDE SEQUENCE [LARGE SCALE GENOMIC DNA]</scope>
    <source>
        <strain evidence="2 3">KTK01</strain>
    </source>
</reference>
<dbReference type="PROSITE" id="PS00782">
    <property type="entry name" value="TFIIB"/>
    <property type="match status" value="1"/>
</dbReference>
<feature type="transmembrane region" description="Helical" evidence="1">
    <location>
        <begin position="263"/>
        <end position="284"/>
    </location>
</feature>
<feature type="transmembrane region" description="Helical" evidence="1">
    <location>
        <begin position="163"/>
        <end position="187"/>
    </location>
</feature>
<accession>A0A4Z0FCA0</accession>
<dbReference type="OrthoDB" id="5659946at2"/>
<comment type="caution">
    <text evidence="2">The sequence shown here is derived from an EMBL/GenBank/DDBJ whole genome shotgun (WGS) entry which is preliminary data.</text>
</comment>
<evidence type="ECO:0000313" key="3">
    <source>
        <dbReference type="Proteomes" id="UP000297890"/>
    </source>
</evidence>
<dbReference type="AlphaFoldDB" id="A0A4Z0FCA0"/>
<dbReference type="Proteomes" id="UP000297890">
    <property type="component" value="Unassembled WGS sequence"/>
</dbReference>
<feature type="transmembrane region" description="Helical" evidence="1">
    <location>
        <begin position="103"/>
        <end position="122"/>
    </location>
</feature>